<keyword evidence="2" id="KW-1185">Reference proteome</keyword>
<reference evidence="1" key="1">
    <citation type="submission" date="2021-02" db="EMBL/GenBank/DDBJ databases">
        <authorList>
            <person name="Nieuwenhuis M."/>
            <person name="Van De Peppel L.J.J."/>
        </authorList>
    </citation>
    <scope>NUCLEOTIDE SEQUENCE</scope>
    <source>
        <strain evidence="1">D49</strain>
    </source>
</reference>
<evidence type="ECO:0000313" key="2">
    <source>
        <dbReference type="Proteomes" id="UP000717328"/>
    </source>
</evidence>
<accession>A0A9P7K4N8</accession>
<dbReference type="Proteomes" id="UP000717328">
    <property type="component" value="Unassembled WGS sequence"/>
</dbReference>
<protein>
    <submittedName>
        <fullName evidence="1">Uncharacterized protein</fullName>
    </submittedName>
</protein>
<dbReference type="Gene3D" id="3.80.10.10">
    <property type="entry name" value="Ribonuclease Inhibitor"/>
    <property type="match status" value="1"/>
</dbReference>
<dbReference type="SUPFAM" id="SSF52047">
    <property type="entry name" value="RNI-like"/>
    <property type="match status" value="1"/>
</dbReference>
<dbReference type="EMBL" id="JABCKI010005896">
    <property type="protein sequence ID" value="KAG5636763.1"/>
    <property type="molecule type" value="Genomic_DNA"/>
</dbReference>
<gene>
    <name evidence="1" type="ORF">H0H81_006953</name>
</gene>
<comment type="caution">
    <text evidence="1">The sequence shown here is derived from an EMBL/GenBank/DDBJ whole genome shotgun (WGS) entry which is preliminary data.</text>
</comment>
<organism evidence="1 2">
    <name type="scientific">Sphagnurus paluster</name>
    <dbReference type="NCBI Taxonomy" id="117069"/>
    <lineage>
        <taxon>Eukaryota</taxon>
        <taxon>Fungi</taxon>
        <taxon>Dikarya</taxon>
        <taxon>Basidiomycota</taxon>
        <taxon>Agaricomycotina</taxon>
        <taxon>Agaricomycetes</taxon>
        <taxon>Agaricomycetidae</taxon>
        <taxon>Agaricales</taxon>
        <taxon>Tricholomatineae</taxon>
        <taxon>Lyophyllaceae</taxon>
        <taxon>Sphagnurus</taxon>
    </lineage>
</organism>
<proteinExistence type="predicted"/>
<reference evidence="1" key="2">
    <citation type="submission" date="2021-10" db="EMBL/GenBank/DDBJ databases">
        <title>Phylogenomics reveals ancestral predisposition of the termite-cultivated fungus Termitomyces towards a domesticated lifestyle.</title>
        <authorList>
            <person name="Auxier B."/>
            <person name="Grum-Grzhimaylo A."/>
            <person name="Cardenas M.E."/>
            <person name="Lodge J.D."/>
            <person name="Laessoe T."/>
            <person name="Pedersen O."/>
            <person name="Smith M.E."/>
            <person name="Kuyper T.W."/>
            <person name="Franco-Molano E.A."/>
            <person name="Baroni T.J."/>
            <person name="Aanen D.K."/>
        </authorList>
    </citation>
    <scope>NUCLEOTIDE SEQUENCE</scope>
    <source>
        <strain evidence="1">D49</strain>
    </source>
</reference>
<dbReference type="AlphaFoldDB" id="A0A9P7K4N8"/>
<evidence type="ECO:0000313" key="1">
    <source>
        <dbReference type="EMBL" id="KAG5636763.1"/>
    </source>
</evidence>
<name>A0A9P7K4N8_9AGAR</name>
<dbReference type="OrthoDB" id="3039479at2759"/>
<sequence>MNHSLFAGQLEILCGESPRCAQLCNLRISDCRFGPFVNAIPLSQLTHLSAEVPCDAFYNLLGQMPNLVDGDFRVGAAESRTSYRFNPETAFPALPAPSSTPLVHNIQTLCLGFEERGSASLWNRSLKLPKLRHLKLVDSVLNGNECRVIIDDLCQGEVLESLKIGDIIYSADAFRSILRRTPRLSKLSFGNVYTNSMSVTPLTGDILQEMASGALLPELETLECRICVALGDKATPTLDQHLDMLEGRRKDTTPARHIANITFVSDKKASPRAACARLDKMKEETAWNIAALIIP</sequence>
<dbReference type="InterPro" id="IPR032675">
    <property type="entry name" value="LRR_dom_sf"/>
</dbReference>